<dbReference type="GO" id="GO:0032993">
    <property type="term" value="C:protein-DNA complex"/>
    <property type="evidence" value="ECO:0007669"/>
    <property type="project" value="TreeGrafter"/>
</dbReference>
<dbReference type="InterPro" id="IPR039420">
    <property type="entry name" value="WalR-like"/>
</dbReference>
<evidence type="ECO:0000259" key="9">
    <source>
        <dbReference type="PROSITE" id="PS50110"/>
    </source>
</evidence>
<evidence type="ECO:0000256" key="6">
    <source>
        <dbReference type="ARBA" id="ARBA00023163"/>
    </source>
</evidence>
<evidence type="ECO:0000256" key="3">
    <source>
        <dbReference type="ARBA" id="ARBA00023012"/>
    </source>
</evidence>
<gene>
    <name evidence="10" type="ORF">EDD71_11121</name>
</gene>
<dbReference type="InterPro" id="IPR001789">
    <property type="entry name" value="Sig_transdc_resp-reg_receiver"/>
</dbReference>
<dbReference type="RefSeq" id="WP_133628190.1">
    <property type="nucleotide sequence ID" value="NZ_SOAZ01000011.1"/>
</dbReference>
<evidence type="ECO:0000256" key="8">
    <source>
        <dbReference type="PROSITE-ProRule" id="PRU00169"/>
    </source>
</evidence>
<keyword evidence="6" id="KW-0804">Transcription</keyword>
<keyword evidence="2 8" id="KW-0597">Phosphoprotein</keyword>
<dbReference type="GO" id="GO:0006355">
    <property type="term" value="P:regulation of DNA-templated transcription"/>
    <property type="evidence" value="ECO:0007669"/>
    <property type="project" value="TreeGrafter"/>
</dbReference>
<sequence length="94" mass="10695">MKEKILIVDDDRDIVNLIRGILEEEGFETYGAYAGDEALKSIESFSYDLILLDIMLPGADGYEVCRRGWDKTDAHILYRGIGWLSIFFANDIAM</sequence>
<keyword evidence="5" id="KW-0238">DNA-binding</keyword>
<proteinExistence type="predicted"/>
<evidence type="ECO:0000256" key="2">
    <source>
        <dbReference type="ARBA" id="ARBA00022553"/>
    </source>
</evidence>
<accession>A0A4R7KQ53</accession>
<keyword evidence="3" id="KW-0902">Two-component regulatory system</keyword>
<evidence type="ECO:0000313" key="10">
    <source>
        <dbReference type="EMBL" id="TDT58387.1"/>
    </source>
</evidence>
<organism evidence="10 11">
    <name type="scientific">Fonticella tunisiensis</name>
    <dbReference type="NCBI Taxonomy" id="1096341"/>
    <lineage>
        <taxon>Bacteria</taxon>
        <taxon>Bacillati</taxon>
        <taxon>Bacillota</taxon>
        <taxon>Clostridia</taxon>
        <taxon>Eubacteriales</taxon>
        <taxon>Clostridiaceae</taxon>
        <taxon>Fonticella</taxon>
    </lineage>
</organism>
<dbReference type="GO" id="GO:0000976">
    <property type="term" value="F:transcription cis-regulatory region binding"/>
    <property type="evidence" value="ECO:0007669"/>
    <property type="project" value="TreeGrafter"/>
</dbReference>
<dbReference type="GO" id="GO:0005829">
    <property type="term" value="C:cytosol"/>
    <property type="evidence" value="ECO:0007669"/>
    <property type="project" value="TreeGrafter"/>
</dbReference>
<keyword evidence="11" id="KW-1185">Reference proteome</keyword>
<dbReference type="SMART" id="SM00448">
    <property type="entry name" value="REC"/>
    <property type="match status" value="1"/>
</dbReference>
<protein>
    <recommendedName>
        <fullName evidence="1">Stage 0 sporulation protein A homolog</fullName>
    </recommendedName>
</protein>
<feature type="modified residue" description="4-aspartylphosphate" evidence="8">
    <location>
        <position position="53"/>
    </location>
</feature>
<name>A0A4R7KQ53_9CLOT</name>
<dbReference type="FunFam" id="3.40.50.2300:FF:000001">
    <property type="entry name" value="DNA-binding response regulator PhoB"/>
    <property type="match status" value="1"/>
</dbReference>
<evidence type="ECO:0000256" key="5">
    <source>
        <dbReference type="ARBA" id="ARBA00023125"/>
    </source>
</evidence>
<dbReference type="CDD" id="cd17574">
    <property type="entry name" value="REC_OmpR"/>
    <property type="match status" value="1"/>
</dbReference>
<evidence type="ECO:0000256" key="7">
    <source>
        <dbReference type="ARBA" id="ARBA00024867"/>
    </source>
</evidence>
<comment type="caution">
    <text evidence="10">The sequence shown here is derived from an EMBL/GenBank/DDBJ whole genome shotgun (WGS) entry which is preliminary data.</text>
</comment>
<dbReference type="PANTHER" id="PTHR48111:SF1">
    <property type="entry name" value="TWO-COMPONENT RESPONSE REGULATOR ORR33"/>
    <property type="match status" value="1"/>
</dbReference>
<dbReference type="SUPFAM" id="SSF52172">
    <property type="entry name" value="CheY-like"/>
    <property type="match status" value="1"/>
</dbReference>
<dbReference type="AlphaFoldDB" id="A0A4R7KQ53"/>
<dbReference type="PROSITE" id="PS50110">
    <property type="entry name" value="RESPONSE_REGULATORY"/>
    <property type="match status" value="1"/>
</dbReference>
<dbReference type="Gene3D" id="3.40.50.2300">
    <property type="match status" value="1"/>
</dbReference>
<dbReference type="Proteomes" id="UP000295325">
    <property type="component" value="Unassembled WGS sequence"/>
</dbReference>
<evidence type="ECO:0000256" key="4">
    <source>
        <dbReference type="ARBA" id="ARBA00023015"/>
    </source>
</evidence>
<dbReference type="PANTHER" id="PTHR48111">
    <property type="entry name" value="REGULATOR OF RPOS"/>
    <property type="match status" value="1"/>
</dbReference>
<feature type="domain" description="Response regulatory" evidence="9">
    <location>
        <begin position="4"/>
        <end position="94"/>
    </location>
</feature>
<dbReference type="InterPro" id="IPR011006">
    <property type="entry name" value="CheY-like_superfamily"/>
</dbReference>
<evidence type="ECO:0000256" key="1">
    <source>
        <dbReference type="ARBA" id="ARBA00018672"/>
    </source>
</evidence>
<dbReference type="EMBL" id="SOAZ01000011">
    <property type="protein sequence ID" value="TDT58387.1"/>
    <property type="molecule type" value="Genomic_DNA"/>
</dbReference>
<dbReference type="GO" id="GO:0000156">
    <property type="term" value="F:phosphorelay response regulator activity"/>
    <property type="evidence" value="ECO:0007669"/>
    <property type="project" value="TreeGrafter"/>
</dbReference>
<dbReference type="OrthoDB" id="1769137at2"/>
<evidence type="ECO:0000313" key="11">
    <source>
        <dbReference type="Proteomes" id="UP000295325"/>
    </source>
</evidence>
<dbReference type="Pfam" id="PF00072">
    <property type="entry name" value="Response_reg"/>
    <property type="match status" value="1"/>
</dbReference>
<comment type="function">
    <text evidence="7">May play the central regulatory role in sporulation. It may be an element of the effector pathway responsible for the activation of sporulation genes in response to nutritional stress. Spo0A may act in concert with spo0H (a sigma factor) to control the expression of some genes that are critical to the sporulation process.</text>
</comment>
<reference evidence="10 11" key="1">
    <citation type="submission" date="2019-03" db="EMBL/GenBank/DDBJ databases">
        <title>Genomic Encyclopedia of Type Strains, Phase IV (KMG-IV): sequencing the most valuable type-strain genomes for metagenomic binning, comparative biology and taxonomic classification.</title>
        <authorList>
            <person name="Goeker M."/>
        </authorList>
    </citation>
    <scope>NUCLEOTIDE SEQUENCE [LARGE SCALE GENOMIC DNA]</scope>
    <source>
        <strain evidence="10 11">DSM 24455</strain>
    </source>
</reference>
<keyword evidence="4" id="KW-0805">Transcription regulation</keyword>